<evidence type="ECO:0000256" key="6">
    <source>
        <dbReference type="SAM" id="MobiDB-lite"/>
    </source>
</evidence>
<proteinExistence type="inferred from homology"/>
<reference evidence="9" key="1">
    <citation type="submission" date="2024-06" db="EMBL/GenBank/DDBJ databases">
        <authorList>
            <person name="Ryan C."/>
        </authorList>
    </citation>
    <scope>NUCLEOTIDE SEQUENCE [LARGE SCALE GENOMIC DNA]</scope>
</reference>
<dbReference type="InterPro" id="IPR011598">
    <property type="entry name" value="bHLH_dom"/>
</dbReference>
<evidence type="ECO:0000313" key="8">
    <source>
        <dbReference type="EMBL" id="CAL5026757.1"/>
    </source>
</evidence>
<reference evidence="8 9" key="2">
    <citation type="submission" date="2024-10" db="EMBL/GenBank/DDBJ databases">
        <authorList>
            <person name="Ryan C."/>
        </authorList>
    </citation>
    <scope>NUCLEOTIDE SEQUENCE [LARGE SCALE GENOMIC DNA]</scope>
</reference>
<feature type="domain" description="BHLH" evidence="7">
    <location>
        <begin position="280"/>
        <end position="330"/>
    </location>
</feature>
<feature type="compositionally biased region" description="Low complexity" evidence="6">
    <location>
        <begin position="120"/>
        <end position="130"/>
    </location>
</feature>
<accession>A0ABC9CVM6</accession>
<dbReference type="SMART" id="SM00353">
    <property type="entry name" value="HLH"/>
    <property type="match status" value="1"/>
</dbReference>
<dbReference type="PANTHER" id="PTHR16223">
    <property type="entry name" value="TRANSCRIPTION FACTOR BHLH83-RELATED"/>
    <property type="match status" value="1"/>
</dbReference>
<dbReference type="CDD" id="cd11393">
    <property type="entry name" value="bHLH_AtbHLH_like"/>
    <property type="match status" value="1"/>
</dbReference>
<keyword evidence="3" id="KW-0805">Transcription regulation</keyword>
<feature type="compositionally biased region" description="Basic residues" evidence="6">
    <location>
        <begin position="81"/>
        <end position="98"/>
    </location>
</feature>
<dbReference type="InterPro" id="IPR045843">
    <property type="entry name" value="IND-like"/>
</dbReference>
<dbReference type="PROSITE" id="PS50888">
    <property type="entry name" value="BHLH"/>
    <property type="match status" value="1"/>
</dbReference>
<dbReference type="SUPFAM" id="SSF47459">
    <property type="entry name" value="HLH, helix-loop-helix DNA-binding domain"/>
    <property type="match status" value="1"/>
</dbReference>
<dbReference type="AlphaFoldDB" id="A0ABC9CVM6"/>
<sequence>MDPPPRGRSRYGGGSGQQQQQQQQFPFVVDPTEAAAGAAAARAFFPAHGGEAASSSSGDRAHPAGQQQRYGGHGEISLGHGHGHGHGHGMHHHHHRYHQFGVEGRQQDAAGTSSALPRHSSSPPGFFSSPVVDNGFPGARAEVGVGGDVHHAMSSYHKKMKPPMNLAGQGTLSHISEDGIPDLTNNVHGIGHSEENITANGVARSFSSGFSIGPWEDSNSIVFSNPGSSKAGIHNNDDIIASLSNYELQFGASKETAGMDKYLQMQQDQVPFRVRAKRGCATHPRSIAERERRTRISEKLRKLQALVPNMDKQTSTADMLDLAVDHIRGLQSELQSKSNAEFTCTHSQALKQDKDKCTCRGNHPSGR</sequence>
<dbReference type="InterPro" id="IPR045239">
    <property type="entry name" value="bHLH95_bHLH"/>
</dbReference>
<dbReference type="EMBL" id="OZ075140">
    <property type="protein sequence ID" value="CAL5026757.1"/>
    <property type="molecule type" value="Genomic_DNA"/>
</dbReference>
<evidence type="ECO:0000259" key="7">
    <source>
        <dbReference type="PROSITE" id="PS50888"/>
    </source>
</evidence>
<evidence type="ECO:0000256" key="4">
    <source>
        <dbReference type="ARBA" id="ARBA00023163"/>
    </source>
</evidence>
<dbReference type="GO" id="GO:0005634">
    <property type="term" value="C:nucleus"/>
    <property type="evidence" value="ECO:0007669"/>
    <property type="project" value="UniProtKB-SubCell"/>
</dbReference>
<dbReference type="PANTHER" id="PTHR16223:SF177">
    <property type="entry name" value="TRANSCRIPTION FACTOR BHLH129"/>
    <property type="match status" value="1"/>
</dbReference>
<evidence type="ECO:0000256" key="2">
    <source>
        <dbReference type="ARBA" id="ARBA00005510"/>
    </source>
</evidence>
<dbReference type="InterPro" id="IPR036638">
    <property type="entry name" value="HLH_DNA-bd_sf"/>
</dbReference>
<evidence type="ECO:0000256" key="5">
    <source>
        <dbReference type="ARBA" id="ARBA00023242"/>
    </source>
</evidence>
<comment type="subcellular location">
    <subcellularLocation>
        <location evidence="1">Nucleus</location>
    </subcellularLocation>
</comment>
<feature type="region of interest" description="Disordered" evidence="6">
    <location>
        <begin position="1"/>
        <end position="32"/>
    </location>
</feature>
<evidence type="ECO:0000256" key="3">
    <source>
        <dbReference type="ARBA" id="ARBA00023015"/>
    </source>
</evidence>
<name>A0ABC9CVM6_9POAL</name>
<comment type="similarity">
    <text evidence="2">Belongs to the bHLH protein family.</text>
</comment>
<keyword evidence="5" id="KW-0539">Nucleus</keyword>
<gene>
    <name evidence="8" type="ORF">URODEC1_LOCUS78949</name>
</gene>
<organism evidence="8 9">
    <name type="scientific">Urochloa decumbens</name>
    <dbReference type="NCBI Taxonomy" id="240449"/>
    <lineage>
        <taxon>Eukaryota</taxon>
        <taxon>Viridiplantae</taxon>
        <taxon>Streptophyta</taxon>
        <taxon>Embryophyta</taxon>
        <taxon>Tracheophyta</taxon>
        <taxon>Spermatophyta</taxon>
        <taxon>Magnoliopsida</taxon>
        <taxon>Liliopsida</taxon>
        <taxon>Poales</taxon>
        <taxon>Poaceae</taxon>
        <taxon>PACMAD clade</taxon>
        <taxon>Panicoideae</taxon>
        <taxon>Panicodae</taxon>
        <taxon>Paniceae</taxon>
        <taxon>Melinidinae</taxon>
        <taxon>Urochloa</taxon>
    </lineage>
</organism>
<evidence type="ECO:0000256" key="1">
    <source>
        <dbReference type="ARBA" id="ARBA00004123"/>
    </source>
</evidence>
<feature type="region of interest" description="Disordered" evidence="6">
    <location>
        <begin position="49"/>
        <end position="131"/>
    </location>
</feature>
<keyword evidence="4" id="KW-0804">Transcription</keyword>
<evidence type="ECO:0000313" key="9">
    <source>
        <dbReference type="Proteomes" id="UP001497457"/>
    </source>
</evidence>
<dbReference type="Gene3D" id="4.10.280.10">
    <property type="entry name" value="Helix-loop-helix DNA-binding domain"/>
    <property type="match status" value="1"/>
</dbReference>
<dbReference type="Pfam" id="PF00010">
    <property type="entry name" value="HLH"/>
    <property type="match status" value="1"/>
</dbReference>
<protein>
    <recommendedName>
        <fullName evidence="7">BHLH domain-containing protein</fullName>
    </recommendedName>
</protein>
<feature type="compositionally biased region" description="Low complexity" evidence="6">
    <location>
        <begin position="49"/>
        <end position="58"/>
    </location>
</feature>
<dbReference type="Proteomes" id="UP001497457">
    <property type="component" value="Chromosome 30rd"/>
</dbReference>
<keyword evidence="9" id="KW-1185">Reference proteome</keyword>